<evidence type="ECO:0000313" key="3">
    <source>
        <dbReference type="Proteomes" id="UP001221757"/>
    </source>
</evidence>
<evidence type="ECO:0000256" key="1">
    <source>
        <dbReference type="SAM" id="MobiDB-lite"/>
    </source>
</evidence>
<gene>
    <name evidence="2" type="ORF">B0H17DRAFT_993503</name>
</gene>
<comment type="caution">
    <text evidence="2">The sequence shown here is derived from an EMBL/GenBank/DDBJ whole genome shotgun (WGS) entry which is preliminary data.</text>
</comment>
<dbReference type="InterPro" id="IPR011990">
    <property type="entry name" value="TPR-like_helical_dom_sf"/>
</dbReference>
<dbReference type="SUPFAM" id="SSF48452">
    <property type="entry name" value="TPR-like"/>
    <property type="match status" value="1"/>
</dbReference>
<accession>A0AAD7G349</accession>
<name>A0AAD7G349_MYCRO</name>
<dbReference type="Gene3D" id="1.25.40.10">
    <property type="entry name" value="Tetratricopeptide repeat domain"/>
    <property type="match status" value="1"/>
</dbReference>
<feature type="region of interest" description="Disordered" evidence="1">
    <location>
        <begin position="71"/>
        <end position="94"/>
    </location>
</feature>
<feature type="non-terminal residue" evidence="2">
    <location>
        <position position="1"/>
    </location>
</feature>
<sequence>LKDAEQALQSALNIHTEFNSSLGQGNALYELGKLCTTQHRFSKAENFLTRAKDAYRRAQEPQSQKYIQDLLEDLHQKREEQPDVAEEDSGDGDN</sequence>
<organism evidence="2 3">
    <name type="scientific">Mycena rosella</name>
    <name type="common">Pink bonnet</name>
    <name type="synonym">Agaricus rosellus</name>
    <dbReference type="NCBI Taxonomy" id="1033263"/>
    <lineage>
        <taxon>Eukaryota</taxon>
        <taxon>Fungi</taxon>
        <taxon>Dikarya</taxon>
        <taxon>Basidiomycota</taxon>
        <taxon>Agaricomycotina</taxon>
        <taxon>Agaricomycetes</taxon>
        <taxon>Agaricomycetidae</taxon>
        <taxon>Agaricales</taxon>
        <taxon>Marasmiineae</taxon>
        <taxon>Mycenaceae</taxon>
        <taxon>Mycena</taxon>
    </lineage>
</organism>
<reference evidence="2" key="1">
    <citation type="submission" date="2023-03" db="EMBL/GenBank/DDBJ databases">
        <title>Massive genome expansion in bonnet fungi (Mycena s.s.) driven by repeated elements and novel gene families across ecological guilds.</title>
        <authorList>
            <consortium name="Lawrence Berkeley National Laboratory"/>
            <person name="Harder C.B."/>
            <person name="Miyauchi S."/>
            <person name="Viragh M."/>
            <person name="Kuo A."/>
            <person name="Thoen E."/>
            <person name="Andreopoulos B."/>
            <person name="Lu D."/>
            <person name="Skrede I."/>
            <person name="Drula E."/>
            <person name="Henrissat B."/>
            <person name="Morin E."/>
            <person name="Kohler A."/>
            <person name="Barry K."/>
            <person name="LaButti K."/>
            <person name="Morin E."/>
            <person name="Salamov A."/>
            <person name="Lipzen A."/>
            <person name="Mereny Z."/>
            <person name="Hegedus B."/>
            <person name="Baldrian P."/>
            <person name="Stursova M."/>
            <person name="Weitz H."/>
            <person name="Taylor A."/>
            <person name="Grigoriev I.V."/>
            <person name="Nagy L.G."/>
            <person name="Martin F."/>
            <person name="Kauserud H."/>
        </authorList>
    </citation>
    <scope>NUCLEOTIDE SEQUENCE</scope>
    <source>
        <strain evidence="2">CBHHK067</strain>
    </source>
</reference>
<dbReference type="Proteomes" id="UP001221757">
    <property type="component" value="Unassembled WGS sequence"/>
</dbReference>
<proteinExistence type="predicted"/>
<protein>
    <submittedName>
        <fullName evidence="2">Uncharacterized protein</fullName>
    </submittedName>
</protein>
<dbReference type="EMBL" id="JARKIE010000324">
    <property type="protein sequence ID" value="KAJ7654251.1"/>
    <property type="molecule type" value="Genomic_DNA"/>
</dbReference>
<dbReference type="AlphaFoldDB" id="A0AAD7G349"/>
<dbReference type="Pfam" id="PF13424">
    <property type="entry name" value="TPR_12"/>
    <property type="match status" value="1"/>
</dbReference>
<feature type="compositionally biased region" description="Basic and acidic residues" evidence="1">
    <location>
        <begin position="72"/>
        <end position="81"/>
    </location>
</feature>
<evidence type="ECO:0000313" key="2">
    <source>
        <dbReference type="EMBL" id="KAJ7654251.1"/>
    </source>
</evidence>
<keyword evidence="3" id="KW-1185">Reference proteome</keyword>
<feature type="compositionally biased region" description="Acidic residues" evidence="1">
    <location>
        <begin position="82"/>
        <end position="94"/>
    </location>
</feature>